<dbReference type="EMBL" id="MBTF01000005">
    <property type="protein sequence ID" value="OOQ60654.1"/>
    <property type="molecule type" value="Genomic_DNA"/>
</dbReference>
<dbReference type="Proteomes" id="UP000189739">
    <property type="component" value="Unassembled WGS sequence"/>
</dbReference>
<dbReference type="PANTHER" id="PTHR34610">
    <property type="entry name" value="SSL7007 PROTEIN"/>
    <property type="match status" value="1"/>
</dbReference>
<gene>
    <name evidence="2" type="ORF">BC343_23955</name>
</gene>
<organism evidence="2 3">
    <name type="scientific">Mucilaginibacter pedocola</name>
    <dbReference type="NCBI Taxonomy" id="1792845"/>
    <lineage>
        <taxon>Bacteria</taxon>
        <taxon>Pseudomonadati</taxon>
        <taxon>Bacteroidota</taxon>
        <taxon>Sphingobacteriia</taxon>
        <taxon>Sphingobacteriales</taxon>
        <taxon>Sphingobacteriaceae</taxon>
        <taxon>Mucilaginibacter</taxon>
    </lineage>
</organism>
<accession>A0A1S9PI89</accession>
<dbReference type="RefSeq" id="WP_078347354.1">
    <property type="nucleotide sequence ID" value="NZ_MBTF01000005.1"/>
</dbReference>
<dbReference type="Pfam" id="PF13470">
    <property type="entry name" value="PIN_3"/>
    <property type="match status" value="1"/>
</dbReference>
<dbReference type="SUPFAM" id="SSF88723">
    <property type="entry name" value="PIN domain-like"/>
    <property type="match status" value="1"/>
</dbReference>
<evidence type="ECO:0000259" key="1">
    <source>
        <dbReference type="SMART" id="SM00670"/>
    </source>
</evidence>
<sequence length="137" mass="15910">MKNKFFVFDTNTLISASIAYTSNPKKAVDKARRVGKLLFSNETLNELSLVLMRRKFDKYISLEDRLVYLQRVEKEATIRVTTSNFTDCRDVKDNIFLNLAFDWNAECIISGDTDLLILNPFKEIPIITPTQFLEQYS</sequence>
<dbReference type="InterPro" id="IPR002850">
    <property type="entry name" value="PIN_toxin-like"/>
</dbReference>
<dbReference type="PANTHER" id="PTHR34610:SF3">
    <property type="entry name" value="SSL7007 PROTEIN"/>
    <property type="match status" value="1"/>
</dbReference>
<evidence type="ECO:0000313" key="2">
    <source>
        <dbReference type="EMBL" id="OOQ60654.1"/>
    </source>
</evidence>
<name>A0A1S9PI89_9SPHI</name>
<proteinExistence type="predicted"/>
<dbReference type="NCBIfam" id="TIGR00305">
    <property type="entry name" value="putative toxin-antitoxin system toxin component, PIN family"/>
    <property type="match status" value="1"/>
</dbReference>
<dbReference type="AlphaFoldDB" id="A0A1S9PI89"/>
<dbReference type="SMART" id="SM00670">
    <property type="entry name" value="PINc"/>
    <property type="match status" value="1"/>
</dbReference>
<dbReference type="InterPro" id="IPR029060">
    <property type="entry name" value="PIN-like_dom_sf"/>
</dbReference>
<dbReference type="InterPro" id="IPR002716">
    <property type="entry name" value="PIN_dom"/>
</dbReference>
<reference evidence="2 3" key="1">
    <citation type="submission" date="2016-07" db="EMBL/GenBank/DDBJ databases">
        <title>Genomic analysis of zinc-resistant bacterium Mucilaginibacter pedocola TBZ30.</title>
        <authorList>
            <person name="Huang J."/>
            <person name="Tang J."/>
        </authorList>
    </citation>
    <scope>NUCLEOTIDE SEQUENCE [LARGE SCALE GENOMIC DNA]</scope>
    <source>
        <strain evidence="2 3">TBZ30</strain>
    </source>
</reference>
<dbReference type="OrthoDB" id="597986at2"/>
<keyword evidence="3" id="KW-1185">Reference proteome</keyword>
<evidence type="ECO:0000313" key="3">
    <source>
        <dbReference type="Proteomes" id="UP000189739"/>
    </source>
</evidence>
<comment type="caution">
    <text evidence="2">The sequence shown here is derived from an EMBL/GenBank/DDBJ whole genome shotgun (WGS) entry which is preliminary data.</text>
</comment>
<protein>
    <submittedName>
        <fullName evidence="2">Putative toxin-antitoxin system toxin component, PIN family</fullName>
    </submittedName>
</protein>
<feature type="domain" description="PIN" evidence="1">
    <location>
        <begin position="4"/>
        <end position="117"/>
    </location>
</feature>
<dbReference type="STRING" id="1792845.BC343_23955"/>